<dbReference type="BRENDA" id="5.5.1.18">
    <property type="organism ID" value="13010"/>
</dbReference>
<feature type="signal peptide" evidence="3">
    <location>
        <begin position="1"/>
        <end position="21"/>
    </location>
</feature>
<dbReference type="PANTHER" id="PTHR39757">
    <property type="match status" value="1"/>
</dbReference>
<dbReference type="Gene3D" id="3.50.50.60">
    <property type="entry name" value="FAD/NAD(P)-binding domain"/>
    <property type="match status" value="1"/>
</dbReference>
<dbReference type="Pfam" id="PF05834">
    <property type="entry name" value="Lycopene_cycl"/>
    <property type="match status" value="1"/>
</dbReference>
<dbReference type="EMBL" id="HE664108">
    <property type="protein sequence ID" value="CCG06343.1"/>
    <property type="molecule type" value="Genomic_DNA"/>
</dbReference>
<gene>
    <name evidence="4" type="primary">lcyE</name>
</gene>
<dbReference type="GO" id="GO:0016117">
    <property type="term" value="P:carotenoid biosynthetic process"/>
    <property type="evidence" value="ECO:0007669"/>
    <property type="project" value="InterPro"/>
</dbReference>
<protein>
    <submittedName>
        <fullName evidence="4">Chloroplast lycopene epsilon cyclase</fullName>
    </submittedName>
</protein>
<keyword evidence="3" id="KW-0732">Signal</keyword>
<evidence type="ECO:0000256" key="3">
    <source>
        <dbReference type="SAM" id="SignalP"/>
    </source>
</evidence>
<reference evidence="4" key="1">
    <citation type="journal article" date="2012" name="Mar. Drugs">
        <title>Isolation and characterization of a lycopene ?-cyclase gene of Chlorella (Chromochloris) zofingiensis. Regulation of the carotenogenic pathway by nitrogen and light.</title>
        <authorList>
            <person name="Cordero B.F."/>
            <person name="Couso I."/>
            <person name="Leon R."/>
            <person name="Rodriguez H."/>
            <person name="Vargas M.A."/>
        </authorList>
    </citation>
    <scope>NUCLEOTIDE SEQUENCE</scope>
</reference>
<organism evidence="4">
    <name type="scientific">Chromochloris zofingiensis</name>
    <dbReference type="NCBI Taxonomy" id="31302"/>
    <lineage>
        <taxon>Eukaryota</taxon>
        <taxon>Viridiplantae</taxon>
        <taxon>Chlorophyta</taxon>
        <taxon>core chlorophytes</taxon>
        <taxon>Chlorophyceae</taxon>
        <taxon>CS clade</taxon>
        <taxon>Sphaeropleales</taxon>
        <taxon>Chromochloridaceae</taxon>
        <taxon>Chromochloris</taxon>
    </lineage>
</organism>
<dbReference type="EMBL" id="HE664109">
    <property type="protein sequence ID" value="CCG06344.1"/>
    <property type="molecule type" value="mRNA"/>
</dbReference>
<dbReference type="InterPro" id="IPR010108">
    <property type="entry name" value="Lycopene_cyclase_b/e"/>
</dbReference>
<comment type="similarity">
    <text evidence="2">Belongs to the lycopene cyclase family.</text>
</comment>
<evidence type="ECO:0000256" key="2">
    <source>
        <dbReference type="ARBA" id="ARBA00006599"/>
    </source>
</evidence>
<evidence type="ECO:0000256" key="1">
    <source>
        <dbReference type="ARBA" id="ARBA00004829"/>
    </source>
</evidence>
<dbReference type="PANTHER" id="PTHR39757:SF3">
    <property type="entry name" value="LYCOPENE EPSILON CYCLASE, CHLOROPLASTIC"/>
    <property type="match status" value="1"/>
</dbReference>
<proteinExistence type="evidence at transcript level"/>
<accession>J7Q2X9</accession>
<dbReference type="GO" id="GO:0016705">
    <property type="term" value="F:oxidoreductase activity, acting on paired donors, with incorporation or reduction of molecular oxygen"/>
    <property type="evidence" value="ECO:0007669"/>
    <property type="project" value="InterPro"/>
</dbReference>
<sequence length="654" mass="71116">MGTPAATVVLAFGWHVEFASAYYSHLSWLICWHVLGPTARPIAYEPQTSHYNHSQSCLRRLLAVASLRLAWVVPTWCCISRANSMQPALVDRPAARCSCLGRQYHTKPFTSHPRTQPARQARSNVSVAYPIDAVTTPSPGGGHDHNQAVREGHYEADLVKAQANKQDGEQPKIASILQPLQVGTKADAVVVGCGPAGLYLAAQMAQRGLKVGLIGPDVPFVNNYGVWVDEFKQLGLEHTLECQWPDAVCYFGEGNQVNVGRAYGRVCRRRLRQHLVDLCKSAGVQYLATEVTDICKSADNTTAYVTCSNGSTFTSRLVTLASGQAAGRFLQYEPEAPAVAAQTAYGIEAEVEGYDAAYGNDHMLFMDYRRHHTGLWDGGATKLNAGNHPNANDGLWGSSDEVPSFLYAMPLGGNRVFLEETCLVAKPALPFKVLQRRLERRMRSMGIKVTRIHETEWSYIPVGGPLPSANQPITAFGAAANLVHPATGFSVSRSLREAPVMAEAAVQALSGSQTVPEVAAAVWQALWPDEKRRQASFHLFGMELLAQLDLSATNAFFNTFFALPPTYWKGFLGSRLSSVQLLGFALLTFVLAPANIKGKLVSHLMTDPAGRYLISHYISGWSSKESAMTGAPTEAAVAAALMMWQLAAATQVQQ</sequence>
<dbReference type="AlphaFoldDB" id="J7Q2X9"/>
<dbReference type="SUPFAM" id="SSF51905">
    <property type="entry name" value="FAD/NAD(P)-binding domain"/>
    <property type="match status" value="1"/>
</dbReference>
<name>J7Q2X9_9CHLO</name>
<feature type="chain" id="PRO_5007676756" evidence="3">
    <location>
        <begin position="22"/>
        <end position="654"/>
    </location>
</feature>
<comment type="pathway">
    <text evidence="1">Carotenoid biosynthesis.</text>
</comment>
<dbReference type="SMR" id="J7Q2X9"/>
<evidence type="ECO:0000313" key="4">
    <source>
        <dbReference type="EMBL" id="CCG06344.1"/>
    </source>
</evidence>
<dbReference type="InterPro" id="IPR036188">
    <property type="entry name" value="FAD/NAD-bd_sf"/>
</dbReference>
<dbReference type="GO" id="GO:0016860">
    <property type="term" value="F:intramolecular oxidoreductase activity"/>
    <property type="evidence" value="ECO:0007669"/>
    <property type="project" value="UniProtKB-ARBA"/>
</dbReference>
<dbReference type="NCBIfam" id="TIGR01790">
    <property type="entry name" value="carotene-cycl"/>
    <property type="match status" value="1"/>
</dbReference>